<proteinExistence type="predicted"/>
<name>A0A7G9T4V5_9LACO</name>
<reference evidence="1 2" key="1">
    <citation type="submission" date="2020-08" db="EMBL/GenBank/DDBJ databases">
        <title>Genome sequence of Weissella diestrammenae KACC 16890T.</title>
        <authorList>
            <person name="Hyun D.-W."/>
            <person name="Bae J.-W."/>
        </authorList>
    </citation>
    <scope>NUCLEOTIDE SEQUENCE [LARGE SCALE GENOMIC DNA]</scope>
    <source>
        <strain evidence="1 2">KACC 16890</strain>
    </source>
</reference>
<sequence>MNDNYFQQKQTQFTTFKTSLINLKNTLHNLGHAKNRLEQTTIDAQNAMQDLTVNLKIMQTKNQPHLQRMTETMTHLQQTLHKK</sequence>
<evidence type="ECO:0000313" key="2">
    <source>
        <dbReference type="Proteomes" id="UP000515800"/>
    </source>
</evidence>
<dbReference type="Proteomes" id="UP000515800">
    <property type="component" value="Chromosome"/>
</dbReference>
<keyword evidence="2" id="KW-1185">Reference proteome</keyword>
<dbReference type="KEGG" id="wdi:H9L19_07100"/>
<organism evidence="1 2">
    <name type="scientific">Weissella diestrammenae</name>
    <dbReference type="NCBI Taxonomy" id="1162633"/>
    <lineage>
        <taxon>Bacteria</taxon>
        <taxon>Bacillati</taxon>
        <taxon>Bacillota</taxon>
        <taxon>Bacilli</taxon>
        <taxon>Lactobacillales</taxon>
        <taxon>Lactobacillaceae</taxon>
        <taxon>Weissella</taxon>
    </lineage>
</organism>
<dbReference type="EMBL" id="CP060724">
    <property type="protein sequence ID" value="QNN75130.1"/>
    <property type="molecule type" value="Genomic_DNA"/>
</dbReference>
<dbReference type="RefSeq" id="WP_187528965.1">
    <property type="nucleotide sequence ID" value="NZ_CP060724.1"/>
</dbReference>
<gene>
    <name evidence="1" type="ORF">H9L19_07100</name>
</gene>
<dbReference type="AlphaFoldDB" id="A0A7G9T4V5"/>
<evidence type="ECO:0000313" key="1">
    <source>
        <dbReference type="EMBL" id="QNN75130.1"/>
    </source>
</evidence>
<accession>A0A7G9T4V5</accession>
<protein>
    <submittedName>
        <fullName evidence="1">Uncharacterized protein</fullName>
    </submittedName>
</protein>